<sequence length="61" mass="6716">MGQRRSCRCIIVVVGIDVGGQLEHIVRGIEEIDGVPGRCELIYEEQVFGVLDTKALCLICI</sequence>
<evidence type="ECO:0000313" key="1">
    <source>
        <dbReference type="EMBL" id="CAI0401607.1"/>
    </source>
</evidence>
<dbReference type="AlphaFoldDB" id="A0AAV0IW36"/>
<accession>A0AAV0IW36</accession>
<protein>
    <submittedName>
        <fullName evidence="1">Uncharacterized protein</fullName>
    </submittedName>
</protein>
<dbReference type="Proteomes" id="UP001154282">
    <property type="component" value="Unassembled WGS sequence"/>
</dbReference>
<reference evidence="1" key="1">
    <citation type="submission" date="2022-08" db="EMBL/GenBank/DDBJ databases">
        <authorList>
            <person name="Gutierrez-Valencia J."/>
        </authorList>
    </citation>
    <scope>NUCLEOTIDE SEQUENCE</scope>
</reference>
<keyword evidence="2" id="KW-1185">Reference proteome</keyword>
<dbReference type="EMBL" id="CAMGYJ010000004">
    <property type="protein sequence ID" value="CAI0401607.1"/>
    <property type="molecule type" value="Genomic_DNA"/>
</dbReference>
<proteinExistence type="predicted"/>
<evidence type="ECO:0000313" key="2">
    <source>
        <dbReference type="Proteomes" id="UP001154282"/>
    </source>
</evidence>
<gene>
    <name evidence="1" type="ORF">LITE_LOCUS11287</name>
</gene>
<organism evidence="1 2">
    <name type="scientific">Linum tenue</name>
    <dbReference type="NCBI Taxonomy" id="586396"/>
    <lineage>
        <taxon>Eukaryota</taxon>
        <taxon>Viridiplantae</taxon>
        <taxon>Streptophyta</taxon>
        <taxon>Embryophyta</taxon>
        <taxon>Tracheophyta</taxon>
        <taxon>Spermatophyta</taxon>
        <taxon>Magnoliopsida</taxon>
        <taxon>eudicotyledons</taxon>
        <taxon>Gunneridae</taxon>
        <taxon>Pentapetalae</taxon>
        <taxon>rosids</taxon>
        <taxon>fabids</taxon>
        <taxon>Malpighiales</taxon>
        <taxon>Linaceae</taxon>
        <taxon>Linum</taxon>
    </lineage>
</organism>
<comment type="caution">
    <text evidence="1">The sequence shown here is derived from an EMBL/GenBank/DDBJ whole genome shotgun (WGS) entry which is preliminary data.</text>
</comment>
<name>A0AAV0IW36_9ROSI</name>